<dbReference type="CDD" id="cd04487">
    <property type="entry name" value="RecJ_OBF2_like"/>
    <property type="match status" value="1"/>
</dbReference>
<sequence>MGSCIICGTPVEGRICDSHQEDVVFEFRGNDASQLTSGRFYNGTVDGYADFGVFVDLAPGVTGLLHRSELDRRLESLDWEPGDTVFVQVKNVRDNGNIDLGWSIRQSERDFRGALVQDADGDHDADESNESDDEEAEAPTVRHSNATKDDAETDADASHDDSSTDDSSADTSADDDTSDDSHRDAESEPSGDVERVEIGTLTDRVGQNVRIEGEVVSAQQTGGPTVFEVRDETGVVDAAAFVEAGVRAYPEVDVGSFVRLDGEVELRHNEIQVETEALVSLDGDDADTVRSRLDDALRGRARPDDVTPLADHDAVSAVETQLQDAAEEIRRALFESRPIIVRHTATADGYVAGAAVERAVLPLIREEHAKSDAEYHYFDRRPLEEAVYGMDAATNDVTRMLQDRDRHGEKLPLVLLVGTGATVESSDGLDLLSIYGAKRVVVDAAAVDAEIEDSTDVLVSPVLADADASDLSTGALVANLAAAVNDDVREDLRHLPAVSYWENAPEAYLDAASDAGYDETYVRELREAIALEAYYQSYEDKRELITDLLFDNGVTPDGDGENAGNLASHVSEQFRLKLDAEIETAQANLDSREEDGVQFAVLDTDAYTHRFDFPPTALLLDELHRRERDGETFVTIGVAMDELYLRSTADVDLRAVAEAARERAPEAGITAVGIRDGRIEFLSGRREQVKEAVVEAVAEQLA</sequence>
<organism evidence="3 4">
    <name type="scientific">Haloprofundus marisrubri</name>
    <dbReference type="NCBI Taxonomy" id="1514971"/>
    <lineage>
        <taxon>Archaea</taxon>
        <taxon>Methanobacteriati</taxon>
        <taxon>Methanobacteriota</taxon>
        <taxon>Stenosarchaea group</taxon>
        <taxon>Halobacteria</taxon>
        <taxon>Halobacteriales</taxon>
        <taxon>Haloferacaceae</taxon>
        <taxon>Haloprofundus</taxon>
    </lineage>
</organism>
<keyword evidence="3" id="KW-0238">DNA-binding</keyword>
<feature type="compositionally biased region" description="Acidic residues" evidence="1">
    <location>
        <begin position="119"/>
        <end position="137"/>
    </location>
</feature>
<gene>
    <name evidence="3" type="ORF">AUR64_18955</name>
</gene>
<feature type="compositionally biased region" description="Acidic residues" evidence="1">
    <location>
        <begin position="163"/>
        <end position="178"/>
    </location>
</feature>
<dbReference type="SMART" id="SM00316">
    <property type="entry name" value="S1"/>
    <property type="match status" value="1"/>
</dbReference>
<evidence type="ECO:0000259" key="2">
    <source>
        <dbReference type="PROSITE" id="PS50126"/>
    </source>
</evidence>
<evidence type="ECO:0000313" key="3">
    <source>
        <dbReference type="EMBL" id="KTG08318.1"/>
    </source>
</evidence>
<dbReference type="SUPFAM" id="SSF64182">
    <property type="entry name" value="DHH phosphoesterases"/>
    <property type="match status" value="1"/>
</dbReference>
<dbReference type="GO" id="GO:0003677">
    <property type="term" value="F:DNA binding"/>
    <property type="evidence" value="ECO:0007669"/>
    <property type="project" value="UniProtKB-KW"/>
</dbReference>
<accession>A0A0W1R4J2</accession>
<keyword evidence="4" id="KW-1185">Reference proteome</keyword>
<dbReference type="RefSeq" id="WP_058583038.1">
    <property type="nucleotide sequence ID" value="NZ_LOPU01000031.1"/>
</dbReference>
<dbReference type="STRING" id="1514971.AUR64_18955"/>
<evidence type="ECO:0000313" key="4">
    <source>
        <dbReference type="Proteomes" id="UP000054387"/>
    </source>
</evidence>
<dbReference type="Pfam" id="PF01336">
    <property type="entry name" value="tRNA_anti-codon"/>
    <property type="match status" value="1"/>
</dbReference>
<dbReference type="InterPro" id="IPR038763">
    <property type="entry name" value="DHH_sf"/>
</dbReference>
<name>A0A0W1R4J2_9EURY</name>
<dbReference type="OrthoDB" id="60224at2157"/>
<dbReference type="AlphaFoldDB" id="A0A0W1R4J2"/>
<dbReference type="InterPro" id="IPR003029">
    <property type="entry name" value="S1_domain"/>
</dbReference>
<feature type="compositionally biased region" description="Basic and acidic residues" evidence="1">
    <location>
        <begin position="146"/>
        <end position="162"/>
    </location>
</feature>
<comment type="caution">
    <text evidence="3">The sequence shown here is derived from an EMBL/GenBank/DDBJ whole genome shotgun (WGS) entry which is preliminary data.</text>
</comment>
<dbReference type="InterPro" id="IPR004365">
    <property type="entry name" value="NA-bd_OB_tRNA"/>
</dbReference>
<dbReference type="Proteomes" id="UP000054387">
    <property type="component" value="Unassembled WGS sequence"/>
</dbReference>
<feature type="domain" description="S1 motif" evidence="2">
    <location>
        <begin position="38"/>
        <end position="105"/>
    </location>
</feature>
<evidence type="ECO:0000256" key="1">
    <source>
        <dbReference type="SAM" id="MobiDB-lite"/>
    </source>
</evidence>
<dbReference type="Gene3D" id="2.40.50.1010">
    <property type="match status" value="1"/>
</dbReference>
<dbReference type="EMBL" id="LOPU01000031">
    <property type="protein sequence ID" value="KTG08318.1"/>
    <property type="molecule type" value="Genomic_DNA"/>
</dbReference>
<dbReference type="Gene3D" id="2.40.50.140">
    <property type="entry name" value="Nucleic acid-binding proteins"/>
    <property type="match status" value="1"/>
</dbReference>
<dbReference type="SUPFAM" id="SSF50249">
    <property type="entry name" value="Nucleic acid-binding proteins"/>
    <property type="match status" value="2"/>
</dbReference>
<dbReference type="PROSITE" id="PS50126">
    <property type="entry name" value="S1"/>
    <property type="match status" value="1"/>
</dbReference>
<protein>
    <submittedName>
        <fullName evidence="3">DNA-binding protein</fullName>
    </submittedName>
</protein>
<feature type="compositionally biased region" description="Basic and acidic residues" evidence="1">
    <location>
        <begin position="179"/>
        <end position="196"/>
    </location>
</feature>
<dbReference type="InterPro" id="IPR012340">
    <property type="entry name" value="NA-bd_OB-fold"/>
</dbReference>
<feature type="region of interest" description="Disordered" evidence="1">
    <location>
        <begin position="119"/>
        <end position="196"/>
    </location>
</feature>
<dbReference type="Pfam" id="PF00575">
    <property type="entry name" value="S1"/>
    <property type="match status" value="1"/>
</dbReference>
<reference evidence="3 4" key="1">
    <citation type="submission" date="2015-12" db="EMBL/GenBank/DDBJ databases">
        <title>Haloprofundus marisrubri gen. nov., sp. nov., an extremely halophilic archaeon isolated from the Discovery deep brine-seawater interface in the Red Sea.</title>
        <authorList>
            <person name="Zhang G."/>
            <person name="Stingl U."/>
            <person name="Rashid M."/>
        </authorList>
    </citation>
    <scope>NUCLEOTIDE SEQUENCE [LARGE SCALE GENOMIC DNA]</scope>
    <source>
        <strain evidence="3 4">SB9</strain>
    </source>
</reference>
<proteinExistence type="predicted"/>